<evidence type="ECO:0000256" key="1">
    <source>
        <dbReference type="SAM" id="Phobius"/>
    </source>
</evidence>
<feature type="transmembrane region" description="Helical" evidence="1">
    <location>
        <begin position="80"/>
        <end position="98"/>
    </location>
</feature>
<organism evidence="2 3">
    <name type="scientific">Cytophaga hutchinsonii (strain ATCC 33406 / DSM 1761 / CIP 103989 / NBRC 15051 / NCIMB 9469 / D465)</name>
    <dbReference type="NCBI Taxonomy" id="269798"/>
    <lineage>
        <taxon>Bacteria</taxon>
        <taxon>Pseudomonadati</taxon>
        <taxon>Bacteroidota</taxon>
        <taxon>Cytophagia</taxon>
        <taxon>Cytophagales</taxon>
        <taxon>Cytophagaceae</taxon>
        <taxon>Cytophaga</taxon>
    </lineage>
</organism>
<dbReference type="RefSeq" id="WP_011585701.1">
    <property type="nucleotide sequence ID" value="NC_008255.1"/>
</dbReference>
<accession>A0A6N4ST79</accession>
<reference evidence="2 3" key="1">
    <citation type="journal article" date="2007" name="Appl. Environ. Microbiol.">
        <title>Genome sequence of the cellulolytic gliding bacterium Cytophaga hutchinsonii.</title>
        <authorList>
            <person name="Xie G."/>
            <person name="Bruce D.C."/>
            <person name="Challacombe J.F."/>
            <person name="Chertkov O."/>
            <person name="Detter J.C."/>
            <person name="Gilna P."/>
            <person name="Han C.S."/>
            <person name="Lucas S."/>
            <person name="Misra M."/>
            <person name="Myers G.L."/>
            <person name="Richardson P."/>
            <person name="Tapia R."/>
            <person name="Thayer N."/>
            <person name="Thompson L.S."/>
            <person name="Brettin T.S."/>
            <person name="Henrissat B."/>
            <person name="Wilson D.B."/>
            <person name="McBride M.J."/>
        </authorList>
    </citation>
    <scope>NUCLEOTIDE SEQUENCE [LARGE SCALE GENOMIC DNA]</scope>
    <source>
        <strain evidence="3">ATCC 33406 / DSM 1761 / CIP 103989 / NBRC 15051 / NCIMB 9469 / D465</strain>
    </source>
</reference>
<keyword evidence="3" id="KW-1185">Reference proteome</keyword>
<proteinExistence type="predicted"/>
<evidence type="ECO:0000313" key="3">
    <source>
        <dbReference type="Proteomes" id="UP000001822"/>
    </source>
</evidence>
<feature type="transmembrane region" description="Helical" evidence="1">
    <location>
        <begin position="49"/>
        <end position="68"/>
    </location>
</feature>
<dbReference type="KEGG" id="chu:CHU_2328"/>
<feature type="transmembrane region" description="Helical" evidence="1">
    <location>
        <begin position="104"/>
        <end position="125"/>
    </location>
</feature>
<evidence type="ECO:0000313" key="2">
    <source>
        <dbReference type="EMBL" id="ABG59587.1"/>
    </source>
</evidence>
<dbReference type="AlphaFoldDB" id="A0A6N4ST79"/>
<keyword evidence="1" id="KW-0812">Transmembrane</keyword>
<keyword evidence="1" id="KW-0472">Membrane</keyword>
<dbReference type="EMBL" id="CP000383">
    <property type="protein sequence ID" value="ABG59587.1"/>
    <property type="molecule type" value="Genomic_DNA"/>
</dbReference>
<name>A0A6N4ST79_CYTH3</name>
<dbReference type="Proteomes" id="UP000001822">
    <property type="component" value="Chromosome"/>
</dbReference>
<sequence length="135" mass="14533">MNKTTLKSIGAILAGFITGAALSMAADFIMEKTGMMSMQHFKQSSPAILLLVIGYRFVFNVLGCYLAARLAPGKPMKHALIIGVIGTVLSIVGTVAMWDMAIPFYNITIIVMSLPSAWLGGKLFLQTQGKSEAYK</sequence>
<protein>
    <submittedName>
        <fullName evidence="2">Uncharacterized protein</fullName>
    </submittedName>
</protein>
<keyword evidence="1" id="KW-1133">Transmembrane helix</keyword>
<dbReference type="OrthoDB" id="343256at2"/>
<gene>
    <name evidence="2" type="ordered locus">CHU_2328</name>
</gene>